<evidence type="ECO:0000256" key="7">
    <source>
        <dbReference type="ARBA" id="ARBA00023136"/>
    </source>
</evidence>
<keyword evidence="4" id="KW-1003">Cell membrane</keyword>
<keyword evidence="6 8" id="KW-1133">Transmembrane helix</keyword>
<evidence type="ECO:0000313" key="10">
    <source>
        <dbReference type="Proteomes" id="UP000324726"/>
    </source>
</evidence>
<dbReference type="GO" id="GO:0005886">
    <property type="term" value="C:plasma membrane"/>
    <property type="evidence" value="ECO:0007669"/>
    <property type="project" value="UniProtKB-SubCell"/>
</dbReference>
<feature type="transmembrane region" description="Helical" evidence="8">
    <location>
        <begin position="320"/>
        <end position="341"/>
    </location>
</feature>
<evidence type="ECO:0000256" key="3">
    <source>
        <dbReference type="ARBA" id="ARBA00022448"/>
    </source>
</evidence>
<accession>A0A5D4FXD9</accession>
<keyword evidence="3" id="KW-0813">Transport</keyword>
<dbReference type="EMBL" id="VSZI01000001">
    <property type="protein sequence ID" value="TYR20544.1"/>
    <property type="molecule type" value="Genomic_DNA"/>
</dbReference>
<dbReference type="Proteomes" id="UP000324726">
    <property type="component" value="Unassembled WGS sequence"/>
</dbReference>
<dbReference type="InterPro" id="IPR000522">
    <property type="entry name" value="ABC_transptr_permease_BtuC"/>
</dbReference>
<sequence length="351" mass="35377">MQKRRLSSPAVAIAIAAILAAILFIAALAIGPVTVAVPDVLASVWAQITGAGERARQDPTLGSAYNVVATIRLPRAIIAALVGAALAVAGTVMQAVFRNPLADPGIIGVSAGAATAAVLAIVTGFSAVAAWALPASAFLGALGAVAIVQLAAAMRGGGPATLVLVGIALSAFLGAVTAAAIANAPSDSDIRGVAFWLNGDLVARTWEHVAIASLPIVLGIVLLLLFSRDLNILLMGDQAARTTGVNVRRVRVVTLTVAALITASAVAVSGVIGFVGLVVPHLIRLIIGPNHKSLLPTAALAGAAFLLAADTIARMLFAPVTLQTGTVVAFIGSPIFLWLLLRGRRPAGWSA</sequence>
<keyword evidence="5 8" id="KW-0812">Transmembrane</keyword>
<feature type="transmembrane region" description="Helical" evidence="8">
    <location>
        <begin position="109"/>
        <end position="131"/>
    </location>
</feature>
<evidence type="ECO:0000256" key="4">
    <source>
        <dbReference type="ARBA" id="ARBA00022475"/>
    </source>
</evidence>
<dbReference type="PANTHER" id="PTHR30472:SF25">
    <property type="entry name" value="ABC TRANSPORTER PERMEASE PROTEIN MJ0876-RELATED"/>
    <property type="match status" value="1"/>
</dbReference>
<dbReference type="InterPro" id="IPR037294">
    <property type="entry name" value="ABC_BtuC-like"/>
</dbReference>
<proteinExistence type="inferred from homology"/>
<keyword evidence="7 8" id="KW-0472">Membrane</keyword>
<dbReference type="SUPFAM" id="SSF81345">
    <property type="entry name" value="ABC transporter involved in vitamin B12 uptake, BtuC"/>
    <property type="match status" value="1"/>
</dbReference>
<dbReference type="AlphaFoldDB" id="A0A5D4FXD9"/>
<dbReference type="CDD" id="cd06550">
    <property type="entry name" value="TM_ABC_iron-siderophores_like"/>
    <property type="match status" value="1"/>
</dbReference>
<comment type="similarity">
    <text evidence="2">Belongs to the binding-protein-dependent transport system permease family. FecCD subfamily.</text>
</comment>
<comment type="caution">
    <text evidence="9">The sequence shown here is derived from an EMBL/GenBank/DDBJ whole genome shotgun (WGS) entry which is preliminary data.</text>
</comment>
<evidence type="ECO:0000256" key="8">
    <source>
        <dbReference type="SAM" id="Phobius"/>
    </source>
</evidence>
<dbReference type="RefSeq" id="WP_148812426.1">
    <property type="nucleotide sequence ID" value="NZ_VSZI01000001.1"/>
</dbReference>
<feature type="transmembrane region" description="Helical" evidence="8">
    <location>
        <begin position="76"/>
        <end position="97"/>
    </location>
</feature>
<evidence type="ECO:0000256" key="6">
    <source>
        <dbReference type="ARBA" id="ARBA00022989"/>
    </source>
</evidence>
<feature type="transmembrane region" description="Helical" evidence="8">
    <location>
        <begin position="205"/>
        <end position="226"/>
    </location>
</feature>
<evidence type="ECO:0000256" key="1">
    <source>
        <dbReference type="ARBA" id="ARBA00004651"/>
    </source>
</evidence>
<reference evidence="9 10" key="1">
    <citation type="submission" date="2019-08" db="EMBL/GenBank/DDBJ databases">
        <title>Draft genome of C. urealyticum strain VH4248.</title>
        <authorList>
            <person name="Navas J."/>
        </authorList>
    </citation>
    <scope>NUCLEOTIDE SEQUENCE [LARGE SCALE GENOMIC DNA]</scope>
    <source>
        <strain evidence="9 10">VH4248</strain>
    </source>
</reference>
<dbReference type="PANTHER" id="PTHR30472">
    <property type="entry name" value="FERRIC ENTEROBACTIN TRANSPORT SYSTEM PERMEASE PROTEIN"/>
    <property type="match status" value="1"/>
</dbReference>
<feature type="transmembrane region" description="Helical" evidence="8">
    <location>
        <begin position="161"/>
        <end position="185"/>
    </location>
</feature>
<dbReference type="Gene3D" id="1.10.3470.10">
    <property type="entry name" value="ABC transporter involved in vitamin B12 uptake, BtuC"/>
    <property type="match status" value="1"/>
</dbReference>
<dbReference type="FunFam" id="1.10.3470.10:FF:000001">
    <property type="entry name" value="Vitamin B12 ABC transporter permease BtuC"/>
    <property type="match status" value="1"/>
</dbReference>
<dbReference type="Pfam" id="PF01032">
    <property type="entry name" value="FecCD"/>
    <property type="match status" value="1"/>
</dbReference>
<evidence type="ECO:0000256" key="2">
    <source>
        <dbReference type="ARBA" id="ARBA00007935"/>
    </source>
</evidence>
<evidence type="ECO:0000313" key="9">
    <source>
        <dbReference type="EMBL" id="TYR20544.1"/>
    </source>
</evidence>
<gene>
    <name evidence="9" type="ORF">FYJ87_06300</name>
</gene>
<protein>
    <submittedName>
        <fullName evidence="9">Iron ABC transporter permease</fullName>
    </submittedName>
</protein>
<feature type="transmembrane region" description="Helical" evidence="8">
    <location>
        <begin position="257"/>
        <end position="283"/>
    </location>
</feature>
<comment type="subcellular location">
    <subcellularLocation>
        <location evidence="1">Cell membrane</location>
        <topology evidence="1">Multi-pass membrane protein</topology>
    </subcellularLocation>
</comment>
<organism evidence="9 10">
    <name type="scientific">Corynebacterium urealyticum</name>
    <dbReference type="NCBI Taxonomy" id="43771"/>
    <lineage>
        <taxon>Bacteria</taxon>
        <taxon>Bacillati</taxon>
        <taxon>Actinomycetota</taxon>
        <taxon>Actinomycetes</taxon>
        <taxon>Mycobacteriales</taxon>
        <taxon>Corynebacteriaceae</taxon>
        <taxon>Corynebacterium</taxon>
    </lineage>
</organism>
<name>A0A5D4FXD9_9CORY</name>
<feature type="transmembrane region" description="Helical" evidence="8">
    <location>
        <begin position="137"/>
        <end position="154"/>
    </location>
</feature>
<dbReference type="GO" id="GO:0022857">
    <property type="term" value="F:transmembrane transporter activity"/>
    <property type="evidence" value="ECO:0007669"/>
    <property type="project" value="InterPro"/>
</dbReference>
<evidence type="ECO:0000256" key="5">
    <source>
        <dbReference type="ARBA" id="ARBA00022692"/>
    </source>
</evidence>